<dbReference type="InterPro" id="IPR012837">
    <property type="entry name" value="NrdG"/>
</dbReference>
<comment type="cofactor">
    <cofactor evidence="1">
        <name>[4Fe-4S] cluster</name>
        <dbReference type="ChEBI" id="CHEBI:49883"/>
    </cofactor>
</comment>
<comment type="catalytic activity">
    <reaction evidence="11">
        <text>glycyl-[protein] + reduced [flavodoxin] + S-adenosyl-L-methionine = glycin-2-yl radical-[protein] + semiquinone [flavodoxin] + 5'-deoxyadenosine + L-methionine + H(+)</text>
        <dbReference type="Rhea" id="RHEA:61976"/>
        <dbReference type="Rhea" id="RHEA-COMP:10622"/>
        <dbReference type="Rhea" id="RHEA-COMP:14480"/>
        <dbReference type="Rhea" id="RHEA-COMP:15993"/>
        <dbReference type="Rhea" id="RHEA-COMP:15994"/>
        <dbReference type="ChEBI" id="CHEBI:15378"/>
        <dbReference type="ChEBI" id="CHEBI:17319"/>
        <dbReference type="ChEBI" id="CHEBI:29947"/>
        <dbReference type="ChEBI" id="CHEBI:32722"/>
        <dbReference type="ChEBI" id="CHEBI:57618"/>
        <dbReference type="ChEBI" id="CHEBI:57844"/>
        <dbReference type="ChEBI" id="CHEBI:59789"/>
        <dbReference type="ChEBI" id="CHEBI:140311"/>
    </reaction>
</comment>
<dbReference type="InterPro" id="IPR034457">
    <property type="entry name" value="Organic_radical-activating"/>
</dbReference>
<dbReference type="eggNOG" id="COG0602">
    <property type="taxonomic scope" value="Bacteria"/>
</dbReference>
<dbReference type="PROSITE" id="PS01087">
    <property type="entry name" value="RADICAL_ACTIVATING"/>
    <property type="match status" value="1"/>
</dbReference>
<evidence type="ECO:0000256" key="11">
    <source>
        <dbReference type="ARBA" id="ARBA00047365"/>
    </source>
</evidence>
<proteinExistence type="inferred from homology"/>
<dbReference type="GO" id="GO:0046872">
    <property type="term" value="F:metal ion binding"/>
    <property type="evidence" value="ECO:0007669"/>
    <property type="project" value="UniProtKB-KW"/>
</dbReference>
<evidence type="ECO:0000256" key="8">
    <source>
        <dbReference type="ARBA" id="ARBA00023002"/>
    </source>
</evidence>
<evidence type="ECO:0000256" key="3">
    <source>
        <dbReference type="ARBA" id="ARBA00009777"/>
    </source>
</evidence>
<dbReference type="OrthoDB" id="9782387at2"/>
<dbReference type="PROSITE" id="PS51918">
    <property type="entry name" value="RADICAL_SAM"/>
    <property type="match status" value="1"/>
</dbReference>
<comment type="similarity">
    <text evidence="3 12">Belongs to the organic radical-activating enzymes family.</text>
</comment>
<evidence type="ECO:0000256" key="10">
    <source>
        <dbReference type="ARBA" id="ARBA00023014"/>
    </source>
</evidence>
<dbReference type="GO" id="GO:0051539">
    <property type="term" value="F:4 iron, 4 sulfur cluster binding"/>
    <property type="evidence" value="ECO:0007669"/>
    <property type="project" value="UniProtKB-KW"/>
</dbReference>
<dbReference type="EMBL" id="HG917868">
    <property type="protein sequence ID" value="CDM67677.1"/>
    <property type="molecule type" value="Genomic_DNA"/>
</dbReference>
<reference evidence="14 15" key="1">
    <citation type="submission" date="2013-11" db="EMBL/GenBank/DDBJ databases">
        <title>Complete genome sequence of Clostridum sp. M2/40.</title>
        <authorList>
            <person name="Wibberg D."/>
            <person name="Puehler A."/>
            <person name="Schlueter A."/>
        </authorList>
    </citation>
    <scope>NUCLEOTIDE SEQUENCE [LARGE SCALE GENOMIC DNA]</scope>
    <source>
        <strain evidence="15">M2/40</strain>
    </source>
</reference>
<dbReference type="PIRSF" id="PIRSF000368">
    <property type="entry name" value="NrdG"/>
    <property type="match status" value="1"/>
</dbReference>
<dbReference type="Pfam" id="PF13353">
    <property type="entry name" value="Fer4_12"/>
    <property type="match status" value="1"/>
</dbReference>
<dbReference type="SFLD" id="SFLDF00299">
    <property type="entry name" value="anaerobic_ribonucleoside-triph"/>
    <property type="match status" value="1"/>
</dbReference>
<dbReference type="SFLD" id="SFLDG01063">
    <property type="entry name" value="activating_enzymes__group_1"/>
    <property type="match status" value="1"/>
</dbReference>
<dbReference type="PATRIC" id="fig|1216932.3.peg.496"/>
<dbReference type="EC" id="1.97.1.-" evidence="12"/>
<dbReference type="PANTHER" id="PTHR30352">
    <property type="entry name" value="PYRUVATE FORMATE-LYASE-ACTIVATING ENZYME"/>
    <property type="match status" value="1"/>
</dbReference>
<dbReference type="AlphaFoldDB" id="W6S075"/>
<dbReference type="SUPFAM" id="SSF102114">
    <property type="entry name" value="Radical SAM enzymes"/>
    <property type="match status" value="1"/>
</dbReference>
<evidence type="ECO:0000256" key="7">
    <source>
        <dbReference type="ARBA" id="ARBA00022723"/>
    </source>
</evidence>
<evidence type="ECO:0000313" key="14">
    <source>
        <dbReference type="EMBL" id="CDM67677.1"/>
    </source>
</evidence>
<dbReference type="InterPro" id="IPR013785">
    <property type="entry name" value="Aldolase_TIM"/>
</dbReference>
<dbReference type="STRING" id="1216932.CM240_0512"/>
<comment type="function">
    <text evidence="2 12">Activation of anaerobic ribonucleoside-triphosphate reductase under anaerobic conditions by generation of an organic free radical, using S-adenosylmethionine and reduced flavodoxin as cosubstrates to produce 5'-deoxy-adenosine.</text>
</comment>
<evidence type="ECO:0000256" key="9">
    <source>
        <dbReference type="ARBA" id="ARBA00023004"/>
    </source>
</evidence>
<keyword evidence="10" id="KW-0411">Iron-sulfur</keyword>
<evidence type="ECO:0000256" key="6">
    <source>
        <dbReference type="ARBA" id="ARBA00022691"/>
    </source>
</evidence>
<dbReference type="Proteomes" id="UP000019426">
    <property type="component" value="Chromosome M2/40_rep1"/>
</dbReference>
<dbReference type="PANTHER" id="PTHR30352:SF2">
    <property type="entry name" value="ANAEROBIC RIBONUCLEOSIDE-TRIPHOSPHATE REDUCTASE-ACTIVATING PROTEIN"/>
    <property type="match status" value="1"/>
</dbReference>
<evidence type="ECO:0000313" key="15">
    <source>
        <dbReference type="Proteomes" id="UP000019426"/>
    </source>
</evidence>
<evidence type="ECO:0000256" key="2">
    <source>
        <dbReference type="ARBA" id="ARBA00003852"/>
    </source>
</evidence>
<evidence type="ECO:0000256" key="1">
    <source>
        <dbReference type="ARBA" id="ARBA00001966"/>
    </source>
</evidence>
<keyword evidence="6" id="KW-0949">S-adenosyl-L-methionine</keyword>
<keyword evidence="9" id="KW-0408">Iron</keyword>
<keyword evidence="7" id="KW-0479">Metal-binding</keyword>
<gene>
    <name evidence="14" type="ORF">CM240_0512</name>
</gene>
<dbReference type="NCBIfam" id="TIGR02491">
    <property type="entry name" value="NrdG"/>
    <property type="match status" value="1"/>
</dbReference>
<feature type="domain" description="Radical SAM core" evidence="13">
    <location>
        <begin position="15"/>
        <end position="165"/>
    </location>
</feature>
<dbReference type="InterPro" id="IPR058240">
    <property type="entry name" value="rSAM_sf"/>
</dbReference>
<evidence type="ECO:0000256" key="4">
    <source>
        <dbReference type="ARBA" id="ARBA00014281"/>
    </source>
</evidence>
<evidence type="ECO:0000256" key="12">
    <source>
        <dbReference type="PIRNR" id="PIRNR000368"/>
    </source>
</evidence>
<sequence length="165" mass="18523">MEKIRVGGILDNSLANGKGLRTVIFLSGCIHKCKGCHNKELQDFNFGIEMTEEEIFNRIEKNAGIIKGVTLSGGDPMEQPMKLVNLCKKIKTLGLNIWCYTGYSFEEILKSDEKSSLLKEVDVLVDGIFDLKSKSEKLKYRGSSNQRIIDVKESLTSKEVVVLDF</sequence>
<dbReference type="GO" id="GO:0043365">
    <property type="term" value="F:[formate-C-acetyltransferase]-activating enzyme activity"/>
    <property type="evidence" value="ECO:0007669"/>
    <property type="project" value="InterPro"/>
</dbReference>
<keyword evidence="8 12" id="KW-0560">Oxidoreductase</keyword>
<dbReference type="SFLD" id="SFLDG01066">
    <property type="entry name" value="organic_radical-activating_enz"/>
    <property type="match status" value="1"/>
</dbReference>
<dbReference type="HOGENOM" id="CLU_089926_0_0_9"/>
<keyword evidence="15" id="KW-1185">Reference proteome</keyword>
<name>W6S075_9CLOT</name>
<dbReference type="Gene3D" id="3.20.20.70">
    <property type="entry name" value="Aldolase class I"/>
    <property type="match status" value="1"/>
</dbReference>
<dbReference type="KEGG" id="clt:CM240_0512"/>
<dbReference type="SFLD" id="SFLDS00029">
    <property type="entry name" value="Radical_SAM"/>
    <property type="match status" value="1"/>
</dbReference>
<dbReference type="InterPro" id="IPR007197">
    <property type="entry name" value="rSAM"/>
</dbReference>
<accession>W6S075</accession>
<evidence type="ECO:0000259" key="13">
    <source>
        <dbReference type="PROSITE" id="PS51918"/>
    </source>
</evidence>
<dbReference type="GO" id="GO:0004748">
    <property type="term" value="F:ribonucleoside-diphosphate reductase activity, thioredoxin disulfide as acceptor"/>
    <property type="evidence" value="ECO:0007669"/>
    <property type="project" value="TreeGrafter"/>
</dbReference>
<organism evidence="14 15">
    <name type="scientific">Clostridium bornimense</name>
    <dbReference type="NCBI Taxonomy" id="1216932"/>
    <lineage>
        <taxon>Bacteria</taxon>
        <taxon>Bacillati</taxon>
        <taxon>Bacillota</taxon>
        <taxon>Clostridia</taxon>
        <taxon>Eubacteriales</taxon>
        <taxon>Clostridiaceae</taxon>
        <taxon>Clostridium</taxon>
    </lineage>
</organism>
<evidence type="ECO:0000256" key="5">
    <source>
        <dbReference type="ARBA" id="ARBA00022485"/>
    </source>
</evidence>
<dbReference type="InterPro" id="IPR001989">
    <property type="entry name" value="Radical_activat_CS"/>
</dbReference>
<dbReference type="RefSeq" id="WP_044036163.1">
    <property type="nucleotide sequence ID" value="NZ_HG917868.1"/>
</dbReference>
<protein>
    <recommendedName>
        <fullName evidence="4 12">Anaerobic ribonucleoside-triphosphate reductase-activating protein</fullName>
        <ecNumber evidence="12">1.97.1.-</ecNumber>
    </recommendedName>
</protein>
<keyword evidence="5" id="KW-0004">4Fe-4S</keyword>